<evidence type="ECO:0000313" key="3">
    <source>
        <dbReference type="EMBL" id="KGJ94174.1"/>
    </source>
</evidence>
<evidence type="ECO:0000313" key="4">
    <source>
        <dbReference type="Proteomes" id="UP000029843"/>
    </source>
</evidence>
<dbReference type="AlphaFoldDB" id="A0A099KTU0"/>
<comment type="caution">
    <text evidence="3">The sequence shown here is derived from an EMBL/GenBank/DDBJ whole genome shotgun (WGS) entry which is preliminary data.</text>
</comment>
<proteinExistence type="predicted"/>
<organism evidence="3 4">
    <name type="scientific">Colwellia psychrerythraea</name>
    <name type="common">Vibrio psychroerythus</name>
    <dbReference type="NCBI Taxonomy" id="28229"/>
    <lineage>
        <taxon>Bacteria</taxon>
        <taxon>Pseudomonadati</taxon>
        <taxon>Pseudomonadota</taxon>
        <taxon>Gammaproteobacteria</taxon>
        <taxon>Alteromonadales</taxon>
        <taxon>Colwelliaceae</taxon>
        <taxon>Colwellia</taxon>
    </lineage>
</organism>
<accession>A0A099KTU0</accession>
<evidence type="ECO:0000256" key="1">
    <source>
        <dbReference type="SAM" id="SignalP"/>
    </source>
</evidence>
<dbReference type="InterPro" id="IPR021796">
    <property type="entry name" value="Tll0287-like_dom"/>
</dbReference>
<dbReference type="Proteomes" id="UP000029843">
    <property type="component" value="Unassembled WGS sequence"/>
</dbReference>
<evidence type="ECO:0000259" key="2">
    <source>
        <dbReference type="Pfam" id="PF11845"/>
    </source>
</evidence>
<protein>
    <recommendedName>
        <fullName evidence="2">Tll0287-like domain-containing protein</fullName>
    </recommendedName>
</protein>
<reference evidence="3 4" key="1">
    <citation type="submission" date="2014-08" db="EMBL/GenBank/DDBJ databases">
        <title>Genomic and Phenotypic Diversity of Colwellia psychrerythraea strains from Disparate Marine Basins.</title>
        <authorList>
            <person name="Techtmann S.M."/>
            <person name="Stelling S.C."/>
            <person name="Utturkar S.M."/>
            <person name="Alshibli N."/>
            <person name="Harris A."/>
            <person name="Brown S.D."/>
            <person name="Hazen T.C."/>
        </authorList>
    </citation>
    <scope>NUCLEOTIDE SEQUENCE [LARGE SCALE GENOMIC DNA]</scope>
    <source>
        <strain evidence="3 4">ND2E</strain>
    </source>
</reference>
<feature type="domain" description="Tll0287-like" evidence="2">
    <location>
        <begin position="51"/>
        <end position="188"/>
    </location>
</feature>
<dbReference type="RefSeq" id="WP_052056280.1">
    <property type="nucleotide sequence ID" value="NZ_JQED01000007.1"/>
</dbReference>
<name>A0A099KTU0_COLPS</name>
<dbReference type="EMBL" id="JQED01000007">
    <property type="protein sequence ID" value="KGJ94174.1"/>
    <property type="molecule type" value="Genomic_DNA"/>
</dbReference>
<dbReference type="Pfam" id="PF11845">
    <property type="entry name" value="Tll0287-like"/>
    <property type="match status" value="1"/>
</dbReference>
<keyword evidence="1" id="KW-0732">Signal</keyword>
<sequence length="193" mass="21298" precursor="true">MKLMRFKVLLVSTLSIIPLLANTSEIVTSPETLEARSLVKAFGNNLKHVLKTSMKSGGPIKALEQCNMQAGPIAQEIALSSGWDIARTSLKVRNEKNSPDEWEMTTLTQFEKRKAAGENLKTMEYAETVKEGDKLVYRYMKAIPTAGLCITCHGGDISQDITKKVKSLYPNDQATGFMVGDIRGAFSLQKIIN</sequence>
<dbReference type="PATRIC" id="fig|28229.4.peg.1133"/>
<feature type="chain" id="PRO_5001957589" description="Tll0287-like domain-containing protein" evidence="1">
    <location>
        <begin position="24"/>
        <end position="193"/>
    </location>
</feature>
<gene>
    <name evidence="3" type="ORF">ND2E_2107</name>
</gene>
<feature type="signal peptide" evidence="1">
    <location>
        <begin position="1"/>
        <end position="23"/>
    </location>
</feature>